<dbReference type="GO" id="GO:0005737">
    <property type="term" value="C:cytoplasm"/>
    <property type="evidence" value="ECO:0007669"/>
    <property type="project" value="UniProtKB-SubCell"/>
</dbReference>
<keyword evidence="8 9" id="KW-0560">Oxidoreductase</keyword>
<evidence type="ECO:0000256" key="2">
    <source>
        <dbReference type="ARBA" id="ARBA00004725"/>
    </source>
</evidence>
<name>A0AA37QIN7_9BACT</name>
<evidence type="ECO:0000259" key="10">
    <source>
        <dbReference type="Pfam" id="PF01180"/>
    </source>
</evidence>
<dbReference type="InterPro" id="IPR050074">
    <property type="entry name" value="DHO_dehydrogenase"/>
</dbReference>
<feature type="domain" description="Dihydroorotate dehydrogenase catalytic" evidence="10">
    <location>
        <begin position="21"/>
        <end position="302"/>
    </location>
</feature>
<feature type="binding site" evidence="9">
    <location>
        <begin position="262"/>
        <end position="263"/>
    </location>
    <ligand>
        <name>FMN</name>
        <dbReference type="ChEBI" id="CHEBI:58210"/>
    </ligand>
</feature>
<dbReference type="GO" id="GO:0006207">
    <property type="term" value="P:'de novo' pyrimidine nucleobase biosynthetic process"/>
    <property type="evidence" value="ECO:0007669"/>
    <property type="project" value="InterPro"/>
</dbReference>
<evidence type="ECO:0000256" key="6">
    <source>
        <dbReference type="ARBA" id="ARBA00022643"/>
    </source>
</evidence>
<keyword evidence="7 9" id="KW-0665">Pyrimidine biosynthesis</keyword>
<feature type="binding site" evidence="9">
    <location>
        <begin position="86"/>
        <end position="90"/>
    </location>
    <ligand>
        <name>substrate</name>
    </ligand>
</feature>
<evidence type="ECO:0000256" key="4">
    <source>
        <dbReference type="ARBA" id="ARBA00022490"/>
    </source>
</evidence>
<dbReference type="SUPFAM" id="SSF51395">
    <property type="entry name" value="FMN-linked oxidoreductases"/>
    <property type="match status" value="1"/>
</dbReference>
<comment type="catalytic activity">
    <reaction evidence="9">
        <text>(S)-dihydroorotate + A = orotate + AH2</text>
        <dbReference type="Rhea" id="RHEA:18073"/>
        <dbReference type="ChEBI" id="CHEBI:13193"/>
        <dbReference type="ChEBI" id="CHEBI:17499"/>
        <dbReference type="ChEBI" id="CHEBI:30839"/>
        <dbReference type="ChEBI" id="CHEBI:30864"/>
    </reaction>
</comment>
<feature type="binding site" evidence="9">
    <location>
        <position position="118"/>
    </location>
    <ligand>
        <name>FMN</name>
        <dbReference type="ChEBI" id="CHEBI:58210"/>
    </ligand>
</feature>
<evidence type="ECO:0000256" key="3">
    <source>
        <dbReference type="ARBA" id="ARBA00008008"/>
    </source>
</evidence>
<dbReference type="InterPro" id="IPR012135">
    <property type="entry name" value="Dihydroorotate_DH_1_2"/>
</dbReference>
<feature type="binding site" evidence="9">
    <location>
        <position position="236"/>
    </location>
    <ligand>
        <name>FMN</name>
        <dbReference type="ChEBI" id="CHEBI:58210"/>
    </ligand>
</feature>
<accession>A0AA37QIN7</accession>
<protein>
    <recommendedName>
        <fullName evidence="9">Dihydroorotate dehydrogenase</fullName>
        <shortName evidence="9">DHOD</shortName>
        <shortName evidence="9">DHODase</shortName>
        <shortName evidence="9">DHOdehase</shortName>
        <ecNumber evidence="9">1.3.-.-</ecNumber>
    </recommendedName>
</protein>
<keyword evidence="5 9" id="KW-0285">Flavoprotein</keyword>
<dbReference type="PANTHER" id="PTHR48109:SF1">
    <property type="entry name" value="DIHYDROOROTATE DEHYDROGENASE (FUMARATE)"/>
    <property type="match status" value="1"/>
</dbReference>
<feature type="binding site" evidence="9">
    <location>
        <position position="184"/>
    </location>
    <ligand>
        <name>FMN</name>
        <dbReference type="ChEBI" id="CHEBI:58210"/>
    </ligand>
</feature>
<feature type="binding site" evidence="9">
    <location>
        <begin position="62"/>
        <end position="63"/>
    </location>
    <ligand>
        <name>FMN</name>
        <dbReference type="ChEBI" id="CHEBI:58210"/>
    </ligand>
</feature>
<evidence type="ECO:0000313" key="11">
    <source>
        <dbReference type="EMBL" id="GLC27573.1"/>
    </source>
</evidence>
<dbReference type="NCBIfam" id="TIGR01037">
    <property type="entry name" value="pyrD_sub1_fam"/>
    <property type="match status" value="1"/>
</dbReference>
<dbReference type="NCBIfam" id="NF005574">
    <property type="entry name" value="PRK07259.1"/>
    <property type="match status" value="1"/>
</dbReference>
<organism evidence="11 12">
    <name type="scientific">Roseisolibacter agri</name>
    <dbReference type="NCBI Taxonomy" id="2014610"/>
    <lineage>
        <taxon>Bacteria</taxon>
        <taxon>Pseudomonadati</taxon>
        <taxon>Gemmatimonadota</taxon>
        <taxon>Gemmatimonadia</taxon>
        <taxon>Gemmatimonadales</taxon>
        <taxon>Gemmatimonadaceae</taxon>
        <taxon>Roseisolibacter</taxon>
    </lineage>
</organism>
<evidence type="ECO:0000256" key="5">
    <source>
        <dbReference type="ARBA" id="ARBA00022630"/>
    </source>
</evidence>
<dbReference type="InterPro" id="IPR005720">
    <property type="entry name" value="Dihydroorotate_DH_cat"/>
</dbReference>
<dbReference type="EMBL" id="BRXS01000006">
    <property type="protein sequence ID" value="GLC27573.1"/>
    <property type="molecule type" value="Genomic_DNA"/>
</dbReference>
<dbReference type="Gene3D" id="3.20.20.70">
    <property type="entry name" value="Aldolase class I"/>
    <property type="match status" value="1"/>
</dbReference>
<feature type="binding site" evidence="9">
    <location>
        <position position="146"/>
    </location>
    <ligand>
        <name>FMN</name>
        <dbReference type="ChEBI" id="CHEBI:58210"/>
    </ligand>
</feature>
<keyword evidence="12" id="KW-1185">Reference proteome</keyword>
<dbReference type="PROSITE" id="PS00911">
    <property type="entry name" value="DHODEHASE_1"/>
    <property type="match status" value="1"/>
</dbReference>
<evidence type="ECO:0000256" key="9">
    <source>
        <dbReference type="HAMAP-Rule" id="MF_00224"/>
    </source>
</evidence>
<comment type="caution">
    <text evidence="9">Lacks conserved residue(s) required for the propagation of feature annotation.</text>
</comment>
<dbReference type="PANTHER" id="PTHR48109">
    <property type="entry name" value="DIHYDROOROTATE DEHYDROGENASE (QUINONE), MITOCHONDRIAL-RELATED"/>
    <property type="match status" value="1"/>
</dbReference>
<sequence>MTAVAPPAPTLPRSVADAGPLAMAVAGLSFQNPVVLASGTAGYGHELREVVDLERLGGIVTKAVSVEPRKGNPAPRVAEFPGGMINAVGLANPGLEVVRRDHLPRLAALVSRARVLVNVVGFAVDEFARVVEGLDDAPAVEGFELNVSCPNVKAGGAEFGSDQLALRTVVESCRRATRKPLVVKLSPVLPQVAETARIAVDSGADALTLTNTIPGLVVDVDGRRPALGFGSGGVSGAGLVPVGVLATWRVRQAVRVPIVGLGGVRSAHDALQYLLAGASLVGIGTAAMQDPRLPERVVRDLDRWRDRHGVARLADVVGTLQWPT</sequence>
<dbReference type="InterPro" id="IPR049622">
    <property type="entry name" value="Dihydroorotate_DH_I"/>
</dbReference>
<dbReference type="InterPro" id="IPR013785">
    <property type="entry name" value="Aldolase_TIM"/>
</dbReference>
<evidence type="ECO:0000256" key="7">
    <source>
        <dbReference type="ARBA" id="ARBA00022975"/>
    </source>
</evidence>
<feature type="binding site" evidence="9">
    <location>
        <position position="62"/>
    </location>
    <ligand>
        <name>substrate</name>
    </ligand>
</feature>
<dbReference type="InterPro" id="IPR033888">
    <property type="entry name" value="DHOD_1B"/>
</dbReference>
<dbReference type="InterPro" id="IPR001295">
    <property type="entry name" value="Dihydroorotate_DH_CS"/>
</dbReference>
<feature type="binding site" evidence="9">
    <location>
        <position position="146"/>
    </location>
    <ligand>
        <name>substrate</name>
    </ligand>
</feature>
<dbReference type="HAMAP" id="MF_00224">
    <property type="entry name" value="DHO_dh_type1"/>
    <property type="match status" value="1"/>
</dbReference>
<comment type="caution">
    <text evidence="11">The sequence shown here is derived from an EMBL/GenBank/DDBJ whole genome shotgun (WGS) entry which is preliminary data.</text>
</comment>
<dbReference type="GO" id="GO:0004152">
    <property type="term" value="F:dihydroorotate dehydrogenase activity"/>
    <property type="evidence" value="ECO:0007669"/>
    <property type="project" value="UniProtKB-UniRule"/>
</dbReference>
<feature type="binding site" evidence="9">
    <location>
        <begin position="284"/>
        <end position="285"/>
    </location>
    <ligand>
        <name>FMN</name>
        <dbReference type="ChEBI" id="CHEBI:58210"/>
    </ligand>
</feature>
<keyword evidence="6 9" id="KW-0288">FMN</keyword>
<evidence type="ECO:0000313" key="12">
    <source>
        <dbReference type="Proteomes" id="UP001161325"/>
    </source>
</evidence>
<dbReference type="AlphaFoldDB" id="A0AA37QIN7"/>
<reference evidence="11" key="1">
    <citation type="submission" date="2022-08" db="EMBL/GenBank/DDBJ databases">
        <title>Draft genome sequencing of Roseisolibacter agri AW1220.</title>
        <authorList>
            <person name="Tobiishi Y."/>
            <person name="Tonouchi A."/>
        </authorList>
    </citation>
    <scope>NUCLEOTIDE SEQUENCE</scope>
    <source>
        <strain evidence="11">AW1220</strain>
    </source>
</reference>
<evidence type="ECO:0000256" key="1">
    <source>
        <dbReference type="ARBA" id="ARBA00004496"/>
    </source>
</evidence>
<dbReference type="Pfam" id="PF01180">
    <property type="entry name" value="DHO_dh"/>
    <property type="match status" value="1"/>
</dbReference>
<proteinExistence type="inferred from homology"/>
<dbReference type="RefSeq" id="WP_284352009.1">
    <property type="nucleotide sequence ID" value="NZ_BRXS01000006.1"/>
</dbReference>
<feature type="binding site" evidence="9">
    <location>
        <begin position="211"/>
        <end position="212"/>
    </location>
    <ligand>
        <name>substrate</name>
    </ligand>
</feature>
<comment type="function">
    <text evidence="9">Catalyzes the conversion of dihydroorotate to orotate.</text>
</comment>
<feature type="binding site" evidence="9">
    <location>
        <position position="38"/>
    </location>
    <ligand>
        <name>FMN</name>
        <dbReference type="ChEBI" id="CHEBI:58210"/>
    </ligand>
</feature>
<dbReference type="InterPro" id="IPR024920">
    <property type="entry name" value="Dihydroorotate_DH_1"/>
</dbReference>
<dbReference type="Proteomes" id="UP001161325">
    <property type="component" value="Unassembled WGS sequence"/>
</dbReference>
<dbReference type="PIRSF" id="PIRSF000164">
    <property type="entry name" value="DHO_oxidase"/>
    <property type="match status" value="1"/>
</dbReference>
<comment type="similarity">
    <text evidence="3 9">Belongs to the dihydroorotate dehydrogenase family. Type 1 subfamily.</text>
</comment>
<comment type="subcellular location">
    <subcellularLocation>
        <location evidence="1 9">Cytoplasm</location>
    </subcellularLocation>
</comment>
<dbReference type="GO" id="GO:0044205">
    <property type="term" value="P:'de novo' UMP biosynthetic process"/>
    <property type="evidence" value="ECO:0007669"/>
    <property type="project" value="UniProtKB-UniRule"/>
</dbReference>
<comment type="cofactor">
    <cofactor evidence="9">
        <name>FMN</name>
        <dbReference type="ChEBI" id="CHEBI:58210"/>
    </cofactor>
    <text evidence="9">Binds 1 FMN per subunit.</text>
</comment>
<dbReference type="PROSITE" id="PS00912">
    <property type="entry name" value="DHODEHASE_2"/>
    <property type="match status" value="1"/>
</dbReference>
<evidence type="ECO:0000256" key="8">
    <source>
        <dbReference type="ARBA" id="ARBA00023002"/>
    </source>
</evidence>
<keyword evidence="4 9" id="KW-0963">Cytoplasm</keyword>
<gene>
    <name evidence="9 11" type="primary">pyrD</name>
    <name evidence="11" type="ORF">rosag_40860</name>
</gene>
<dbReference type="EC" id="1.3.-.-" evidence="9"/>
<dbReference type="CDD" id="cd04740">
    <property type="entry name" value="DHOD_1B_like"/>
    <property type="match status" value="1"/>
</dbReference>
<comment type="pathway">
    <text evidence="2 9">Pyrimidine metabolism; UMP biosynthesis via de novo pathway.</text>
</comment>
<feature type="active site" description="Nucleophile" evidence="9">
    <location>
        <position position="149"/>
    </location>
</feature>